<comment type="caution">
    <text evidence="2">The sequence shown here is derived from an EMBL/GenBank/DDBJ whole genome shotgun (WGS) entry which is preliminary data.</text>
</comment>
<name>A0A2N3PMD8_9PROT</name>
<keyword evidence="3" id="KW-1185">Reference proteome</keyword>
<accession>A0A2N3PMD8</accession>
<dbReference type="EMBL" id="PIUM01000052">
    <property type="protein sequence ID" value="PKU21550.1"/>
    <property type="molecule type" value="Genomic_DNA"/>
</dbReference>
<protein>
    <submittedName>
        <fullName evidence="2">Uncharacterized protein</fullName>
    </submittedName>
</protein>
<dbReference type="Proteomes" id="UP000233293">
    <property type="component" value="Unassembled WGS sequence"/>
</dbReference>
<evidence type="ECO:0000313" key="2">
    <source>
        <dbReference type="EMBL" id="PKU21550.1"/>
    </source>
</evidence>
<gene>
    <name evidence="2" type="ORF">CWS72_26155</name>
</gene>
<reference evidence="3" key="1">
    <citation type="submission" date="2017-12" db="EMBL/GenBank/DDBJ databases">
        <title>Draft genome sequence of Telmatospirillum siberiense 26-4b1T, an acidotolerant peatland alphaproteobacterium potentially involved in sulfur cycling.</title>
        <authorList>
            <person name="Hausmann B."/>
            <person name="Pjevac P."/>
            <person name="Schreck K."/>
            <person name="Herbold C.W."/>
            <person name="Daims H."/>
            <person name="Wagner M."/>
            <person name="Pester M."/>
            <person name="Loy A."/>
        </authorList>
    </citation>
    <scope>NUCLEOTIDE SEQUENCE [LARGE SCALE GENOMIC DNA]</scope>
    <source>
        <strain evidence="3">26-4b1</strain>
    </source>
</reference>
<sequence>MTLFGVSAGASAKPDPKPSFIEDPLTDTIPAHVVARSIRWSPISLLDSRMPLIQKADSGVL</sequence>
<evidence type="ECO:0000313" key="3">
    <source>
        <dbReference type="Proteomes" id="UP000233293"/>
    </source>
</evidence>
<proteinExistence type="predicted"/>
<feature type="region of interest" description="Disordered" evidence="1">
    <location>
        <begin position="1"/>
        <end position="23"/>
    </location>
</feature>
<evidence type="ECO:0000256" key="1">
    <source>
        <dbReference type="SAM" id="MobiDB-lite"/>
    </source>
</evidence>
<dbReference type="AlphaFoldDB" id="A0A2N3PMD8"/>
<organism evidence="2 3">
    <name type="scientific">Telmatospirillum siberiense</name>
    <dbReference type="NCBI Taxonomy" id="382514"/>
    <lineage>
        <taxon>Bacteria</taxon>
        <taxon>Pseudomonadati</taxon>
        <taxon>Pseudomonadota</taxon>
        <taxon>Alphaproteobacteria</taxon>
        <taxon>Rhodospirillales</taxon>
        <taxon>Rhodospirillaceae</taxon>
        <taxon>Telmatospirillum</taxon>
    </lineage>
</organism>